<sequence length="84" mass="9921">MPIVLTYKGYKIYFYSNEGVPLEPVHVHIDKSGKTAKIWLKPVSLAYNYGLSSKELKEICDYLQKYEQFIVEVWNDFFNIRSSH</sequence>
<dbReference type="Pfam" id="PF13711">
    <property type="entry name" value="DUF4160"/>
    <property type="match status" value="1"/>
</dbReference>
<name>A0A379B7F4_9PAST</name>
<organism evidence="1 2">
    <name type="scientific">[Pasteurella] mairii</name>
    <dbReference type="NCBI Taxonomy" id="757"/>
    <lineage>
        <taxon>Bacteria</taxon>
        <taxon>Pseudomonadati</taxon>
        <taxon>Pseudomonadota</taxon>
        <taxon>Gammaproteobacteria</taxon>
        <taxon>Pasteurellales</taxon>
        <taxon>Pasteurellaceae</taxon>
    </lineage>
</organism>
<gene>
    <name evidence="1" type="ORF">NCTC10699_02100</name>
</gene>
<dbReference type="AlphaFoldDB" id="A0A379B7F4"/>
<dbReference type="InterPro" id="IPR025427">
    <property type="entry name" value="DUF4160"/>
</dbReference>
<dbReference type="Proteomes" id="UP000254280">
    <property type="component" value="Unassembled WGS sequence"/>
</dbReference>
<dbReference type="EMBL" id="UGSS01000002">
    <property type="protein sequence ID" value="SUB34431.1"/>
    <property type="molecule type" value="Genomic_DNA"/>
</dbReference>
<reference evidence="1 2" key="1">
    <citation type="submission" date="2018-06" db="EMBL/GenBank/DDBJ databases">
        <authorList>
            <consortium name="Pathogen Informatics"/>
            <person name="Doyle S."/>
        </authorList>
    </citation>
    <scope>NUCLEOTIDE SEQUENCE [LARGE SCALE GENOMIC DNA]</scope>
    <source>
        <strain evidence="1 2">NCTC10699</strain>
    </source>
</reference>
<evidence type="ECO:0008006" key="3">
    <source>
        <dbReference type="Google" id="ProtNLM"/>
    </source>
</evidence>
<dbReference type="OrthoDB" id="122670at2"/>
<protein>
    <recommendedName>
        <fullName evidence="3">DUF4160 domain-containing protein</fullName>
    </recommendedName>
</protein>
<evidence type="ECO:0000313" key="1">
    <source>
        <dbReference type="EMBL" id="SUB34431.1"/>
    </source>
</evidence>
<evidence type="ECO:0000313" key="2">
    <source>
        <dbReference type="Proteomes" id="UP000254280"/>
    </source>
</evidence>
<accession>A0A379B7F4</accession>
<proteinExistence type="predicted"/>
<keyword evidence="2" id="KW-1185">Reference proteome</keyword>